<dbReference type="EMBL" id="VNHT01000043">
    <property type="protein sequence ID" value="TYP82964.1"/>
    <property type="molecule type" value="Genomic_DNA"/>
</dbReference>
<organism evidence="1 2">
    <name type="scientific">Nitrosomonas communis</name>
    <dbReference type="NCBI Taxonomy" id="44574"/>
    <lineage>
        <taxon>Bacteria</taxon>
        <taxon>Pseudomonadati</taxon>
        <taxon>Pseudomonadota</taxon>
        <taxon>Betaproteobacteria</taxon>
        <taxon>Nitrosomonadales</taxon>
        <taxon>Nitrosomonadaceae</taxon>
        <taxon>Nitrosomonas</taxon>
    </lineage>
</organism>
<dbReference type="Proteomes" id="UP000324176">
    <property type="component" value="Unassembled WGS sequence"/>
</dbReference>
<accession>A0A5D3YCL7</accession>
<comment type="caution">
    <text evidence="1">The sequence shown here is derived from an EMBL/GenBank/DDBJ whole genome shotgun (WGS) entry which is preliminary data.</text>
</comment>
<evidence type="ECO:0000313" key="2">
    <source>
        <dbReference type="Proteomes" id="UP000324176"/>
    </source>
</evidence>
<dbReference type="AlphaFoldDB" id="A0A5D3YCL7"/>
<protein>
    <submittedName>
        <fullName evidence="1">Uncharacterized protein</fullName>
    </submittedName>
</protein>
<evidence type="ECO:0000313" key="1">
    <source>
        <dbReference type="EMBL" id="TYP82964.1"/>
    </source>
</evidence>
<reference evidence="1 2" key="1">
    <citation type="submission" date="2019-07" db="EMBL/GenBank/DDBJ databases">
        <title>Active sludge and wastewater microbial communities from Klosterneuburg, Austria.</title>
        <authorList>
            <person name="Wagner M."/>
        </authorList>
    </citation>
    <scope>NUCLEOTIDE SEQUENCE [LARGE SCALE GENOMIC DNA]</scope>
    <source>
        <strain evidence="1 2">Nm2</strain>
    </source>
</reference>
<name>A0A5D3YCL7_9PROT</name>
<sequence length="43" mass="4610">MVAFIRRVDVAGSLGYGSQVQSVGYGGQAMFPHGFGRFLSNMN</sequence>
<gene>
    <name evidence="1" type="ORF">BCL69_104326</name>
</gene>
<proteinExistence type="predicted"/>